<dbReference type="PANTHER" id="PTHR43081:SF1">
    <property type="entry name" value="ADENYLATE CYCLASE, TERMINAL-DIFFERENTIATION SPECIFIC"/>
    <property type="match status" value="1"/>
</dbReference>
<dbReference type="SUPFAM" id="SSF55073">
    <property type="entry name" value="Nucleotide cyclase"/>
    <property type="match status" value="1"/>
</dbReference>
<sequence>MKQIRVSVAHLLVSVFGLLITLGFCALAYIAIEESRNTLMEQLTTFAESTMASISERLVERLTPVQEQLRYLSSGGTVDVIAEADYKRLGQTLDGALAATPQVLGLGFIGIKGDMTYVNRDSRSVMIGDWRQRSMPQIKRFLSHEPGQLVWLDPQWSETLGRSIMPALMPVKDGERFLGLIIAVIAIEDLSAFLVELQSEFDGVPFVLYNAKTALAYPRLEQHYELPSGPERPLPLLAELDDPVLAAYGAGEQEAFDLIDSPNMNSERVTLDGARYVLLTQTLSEGALPSWTIGTYYSWEIVSERSSRFYILLAASTLLLLLMLLGAIWLSKKISNAVNRIVQAFDTFAHSDLSEVPKLEGSSIAELDRVASAFNLMVSSLKDFQFVKSMFVRYVPDTVAKRLLRGRGVLEPQEVEATVLFCDLQGFTQLAQQIRPAEIVDVLNSYFTMVAECLEEEGGVITQFQGDAVLAIFNVPLPLEQHERRAIRAANKIIERIDQNTYAGRKLQCRIGICTGPMIAGVVGASDRANYTVHGDTVNLAARLEQVNKVYGTRILIDESTAKGAEPGTVRLVAETLIRGREGRIKVFTPGVPVVEAVGGFLRENS</sequence>
<dbReference type="EMBL" id="SMFU01000010">
    <property type="protein sequence ID" value="TCK04887.1"/>
    <property type="molecule type" value="Genomic_DNA"/>
</dbReference>
<dbReference type="PROSITE" id="PS50885">
    <property type="entry name" value="HAMP"/>
    <property type="match status" value="1"/>
</dbReference>
<feature type="transmembrane region" description="Helical" evidence="1">
    <location>
        <begin position="309"/>
        <end position="330"/>
    </location>
</feature>
<name>A0A4R1G9J2_9GAMM</name>
<evidence type="ECO:0000259" key="3">
    <source>
        <dbReference type="PROSITE" id="PS50885"/>
    </source>
</evidence>
<dbReference type="Gene3D" id="3.30.70.1230">
    <property type="entry name" value="Nucleotide cyclase"/>
    <property type="match status" value="1"/>
</dbReference>
<keyword evidence="5" id="KW-1185">Reference proteome</keyword>
<dbReference type="PROSITE" id="PS50125">
    <property type="entry name" value="GUANYLATE_CYCLASE_2"/>
    <property type="match status" value="1"/>
</dbReference>
<evidence type="ECO:0000313" key="5">
    <source>
        <dbReference type="Proteomes" id="UP000294546"/>
    </source>
</evidence>
<dbReference type="CDD" id="cd07302">
    <property type="entry name" value="CHD"/>
    <property type="match status" value="1"/>
</dbReference>
<keyword evidence="1" id="KW-0812">Transmembrane</keyword>
<dbReference type="RefSeq" id="WP_132294917.1">
    <property type="nucleotide sequence ID" value="NZ_SMFU01000010.1"/>
</dbReference>
<dbReference type="OrthoDB" id="9806704at2"/>
<comment type="caution">
    <text evidence="4">The sequence shown here is derived from an EMBL/GenBank/DDBJ whole genome shotgun (WGS) entry which is preliminary data.</text>
</comment>
<dbReference type="Gene3D" id="3.30.450.20">
    <property type="entry name" value="PAS domain"/>
    <property type="match status" value="1"/>
</dbReference>
<organism evidence="4 5">
    <name type="scientific">Marinobacterium mangrovicola</name>
    <dbReference type="NCBI Taxonomy" id="1476959"/>
    <lineage>
        <taxon>Bacteria</taxon>
        <taxon>Pseudomonadati</taxon>
        <taxon>Pseudomonadota</taxon>
        <taxon>Gammaproteobacteria</taxon>
        <taxon>Oceanospirillales</taxon>
        <taxon>Oceanospirillaceae</taxon>
        <taxon>Marinobacterium</taxon>
    </lineage>
</organism>
<protein>
    <submittedName>
        <fullName evidence="4">Class 3 adenylate cyclase</fullName>
    </submittedName>
</protein>
<feature type="domain" description="Guanylate cyclase" evidence="2">
    <location>
        <begin position="418"/>
        <end position="545"/>
    </location>
</feature>
<dbReference type="SMART" id="SM00304">
    <property type="entry name" value="HAMP"/>
    <property type="match status" value="1"/>
</dbReference>
<dbReference type="PANTHER" id="PTHR43081">
    <property type="entry name" value="ADENYLATE CYCLASE, TERMINAL-DIFFERENTIATION SPECIFIC-RELATED"/>
    <property type="match status" value="1"/>
</dbReference>
<dbReference type="Pfam" id="PF00672">
    <property type="entry name" value="HAMP"/>
    <property type="match status" value="1"/>
</dbReference>
<dbReference type="GO" id="GO:0035556">
    <property type="term" value="P:intracellular signal transduction"/>
    <property type="evidence" value="ECO:0007669"/>
    <property type="project" value="InterPro"/>
</dbReference>
<dbReference type="GO" id="GO:0004016">
    <property type="term" value="F:adenylate cyclase activity"/>
    <property type="evidence" value="ECO:0007669"/>
    <property type="project" value="UniProtKB-ARBA"/>
</dbReference>
<evidence type="ECO:0000313" key="4">
    <source>
        <dbReference type="EMBL" id="TCK04887.1"/>
    </source>
</evidence>
<dbReference type="GO" id="GO:0009190">
    <property type="term" value="P:cyclic nucleotide biosynthetic process"/>
    <property type="evidence" value="ECO:0007669"/>
    <property type="project" value="InterPro"/>
</dbReference>
<evidence type="ECO:0000256" key="1">
    <source>
        <dbReference type="SAM" id="Phobius"/>
    </source>
</evidence>
<accession>A0A4R1G9J2</accession>
<dbReference type="SMART" id="SM00044">
    <property type="entry name" value="CYCc"/>
    <property type="match status" value="1"/>
</dbReference>
<evidence type="ECO:0000259" key="2">
    <source>
        <dbReference type="PROSITE" id="PS50125"/>
    </source>
</evidence>
<dbReference type="Pfam" id="PF00211">
    <property type="entry name" value="Guanylate_cyc"/>
    <property type="match status" value="1"/>
</dbReference>
<dbReference type="InterPro" id="IPR029787">
    <property type="entry name" value="Nucleotide_cyclase"/>
</dbReference>
<dbReference type="Gene3D" id="6.10.340.10">
    <property type="match status" value="1"/>
</dbReference>
<keyword evidence="1" id="KW-1133">Transmembrane helix</keyword>
<dbReference type="Proteomes" id="UP000294546">
    <property type="component" value="Unassembled WGS sequence"/>
</dbReference>
<dbReference type="AlphaFoldDB" id="A0A4R1G9J2"/>
<dbReference type="InterPro" id="IPR001054">
    <property type="entry name" value="A/G_cyclase"/>
</dbReference>
<feature type="transmembrane region" description="Helical" evidence="1">
    <location>
        <begin position="12"/>
        <end position="32"/>
    </location>
</feature>
<dbReference type="InterPro" id="IPR050697">
    <property type="entry name" value="Adenylyl/Guanylyl_Cyclase_3/4"/>
</dbReference>
<gene>
    <name evidence="4" type="ORF">CLV83_3336</name>
</gene>
<dbReference type="GO" id="GO:0016020">
    <property type="term" value="C:membrane"/>
    <property type="evidence" value="ECO:0007669"/>
    <property type="project" value="InterPro"/>
</dbReference>
<feature type="domain" description="HAMP" evidence="3">
    <location>
        <begin position="332"/>
        <end position="386"/>
    </location>
</feature>
<reference evidence="4 5" key="1">
    <citation type="submission" date="2019-03" db="EMBL/GenBank/DDBJ databases">
        <title>Genomic Encyclopedia of Archaeal and Bacterial Type Strains, Phase II (KMG-II): from individual species to whole genera.</title>
        <authorList>
            <person name="Goeker M."/>
        </authorList>
    </citation>
    <scope>NUCLEOTIDE SEQUENCE [LARGE SCALE GENOMIC DNA]</scope>
    <source>
        <strain evidence="4 5">DSM 27697</strain>
    </source>
</reference>
<dbReference type="CDD" id="cd18773">
    <property type="entry name" value="PDC1_HK_sensor"/>
    <property type="match status" value="1"/>
</dbReference>
<keyword evidence="1" id="KW-0472">Membrane</keyword>
<dbReference type="InterPro" id="IPR003660">
    <property type="entry name" value="HAMP_dom"/>
</dbReference>
<proteinExistence type="predicted"/>